<name>A0A5B7GZH7_PORTR</name>
<comment type="caution">
    <text evidence="2">The sequence shown here is derived from an EMBL/GenBank/DDBJ whole genome shotgun (WGS) entry which is preliminary data.</text>
</comment>
<dbReference type="Proteomes" id="UP000324222">
    <property type="component" value="Unassembled WGS sequence"/>
</dbReference>
<evidence type="ECO:0000313" key="3">
    <source>
        <dbReference type="Proteomes" id="UP000324222"/>
    </source>
</evidence>
<proteinExistence type="predicted"/>
<protein>
    <recommendedName>
        <fullName evidence="4">Transposase Tc1-like domain-containing protein</fullName>
    </recommendedName>
</protein>
<sequence>MAELSGNNIPTKKNPPRNTCKTSVRTMGMVHLEIERNPQVSVREIMEDNLGLLINVSVWTLSRLIHDDLQYLSYAVRPKPVVIVAQQEERLAFCERMKDWTIEPWSGVL</sequence>
<keyword evidence="3" id="KW-1185">Reference proteome</keyword>
<dbReference type="AlphaFoldDB" id="A0A5B7GZH7"/>
<evidence type="ECO:0008006" key="4">
    <source>
        <dbReference type="Google" id="ProtNLM"/>
    </source>
</evidence>
<dbReference type="EMBL" id="VSRR010019716">
    <property type="protein sequence ID" value="MPC62467.1"/>
    <property type="molecule type" value="Genomic_DNA"/>
</dbReference>
<feature type="region of interest" description="Disordered" evidence="1">
    <location>
        <begin position="1"/>
        <end position="21"/>
    </location>
</feature>
<accession>A0A5B7GZH7</accession>
<evidence type="ECO:0000313" key="2">
    <source>
        <dbReference type="EMBL" id="MPC62467.1"/>
    </source>
</evidence>
<evidence type="ECO:0000256" key="1">
    <source>
        <dbReference type="SAM" id="MobiDB-lite"/>
    </source>
</evidence>
<organism evidence="2 3">
    <name type="scientific">Portunus trituberculatus</name>
    <name type="common">Swimming crab</name>
    <name type="synonym">Neptunus trituberculatus</name>
    <dbReference type="NCBI Taxonomy" id="210409"/>
    <lineage>
        <taxon>Eukaryota</taxon>
        <taxon>Metazoa</taxon>
        <taxon>Ecdysozoa</taxon>
        <taxon>Arthropoda</taxon>
        <taxon>Crustacea</taxon>
        <taxon>Multicrustacea</taxon>
        <taxon>Malacostraca</taxon>
        <taxon>Eumalacostraca</taxon>
        <taxon>Eucarida</taxon>
        <taxon>Decapoda</taxon>
        <taxon>Pleocyemata</taxon>
        <taxon>Brachyura</taxon>
        <taxon>Eubrachyura</taxon>
        <taxon>Portunoidea</taxon>
        <taxon>Portunidae</taxon>
        <taxon>Portuninae</taxon>
        <taxon>Portunus</taxon>
    </lineage>
</organism>
<gene>
    <name evidence="2" type="ORF">E2C01_056552</name>
</gene>
<reference evidence="2 3" key="1">
    <citation type="submission" date="2019-05" db="EMBL/GenBank/DDBJ databases">
        <title>Another draft genome of Portunus trituberculatus and its Hox gene families provides insights of decapod evolution.</title>
        <authorList>
            <person name="Jeong J.-H."/>
            <person name="Song I."/>
            <person name="Kim S."/>
            <person name="Choi T."/>
            <person name="Kim D."/>
            <person name="Ryu S."/>
            <person name="Kim W."/>
        </authorList>
    </citation>
    <scope>NUCLEOTIDE SEQUENCE [LARGE SCALE GENOMIC DNA]</scope>
    <source>
        <tissue evidence="2">Muscle</tissue>
    </source>
</reference>